<name>A0A1T4VL75_9FIRM</name>
<accession>A0A1T4VL75</accession>
<dbReference type="AlphaFoldDB" id="A0A1T4VL75"/>
<gene>
    <name evidence="2" type="ORF">SAMN02745111_01160</name>
</gene>
<evidence type="ECO:0000313" key="3">
    <source>
        <dbReference type="Proteomes" id="UP000190814"/>
    </source>
</evidence>
<feature type="domain" description="DUF4214" evidence="1">
    <location>
        <begin position="128"/>
        <end position="193"/>
    </location>
</feature>
<keyword evidence="3" id="KW-1185">Reference proteome</keyword>
<dbReference type="EMBL" id="FUXZ01000006">
    <property type="protein sequence ID" value="SKA65667.1"/>
    <property type="molecule type" value="Genomic_DNA"/>
</dbReference>
<sequence length="202" mass="22369">MQQITLTLMLECNNSGTVLQRASYDAKGSTSVNVINTVLNTRIRFASLAVGSYHLNVVVDYYTDMGGVIGHGRVSGRVDFRIVPRPANRYTDFVTKLYKNILYRDPDPQGLANWVNALNNGATGSEIARGFLTSAEYTNKNVSDESFVSTLYNALLDRAPDQHGYDGWVAALKNGNSRINVLNSFMGAQEFKDVCARYNVRP</sequence>
<dbReference type="InterPro" id="IPR038255">
    <property type="entry name" value="PBS_linker_sf"/>
</dbReference>
<dbReference type="Gene3D" id="1.10.3130.20">
    <property type="entry name" value="Phycobilisome linker domain"/>
    <property type="match status" value="1"/>
</dbReference>
<organism evidence="2 3">
    <name type="scientific">Eubacterium uniforme</name>
    <dbReference type="NCBI Taxonomy" id="39495"/>
    <lineage>
        <taxon>Bacteria</taxon>
        <taxon>Bacillati</taxon>
        <taxon>Bacillota</taxon>
        <taxon>Clostridia</taxon>
        <taxon>Eubacteriales</taxon>
        <taxon>Eubacteriaceae</taxon>
        <taxon>Eubacterium</taxon>
    </lineage>
</organism>
<dbReference type="STRING" id="39495.SAMN02745111_01160"/>
<evidence type="ECO:0000259" key="1">
    <source>
        <dbReference type="Pfam" id="PF13946"/>
    </source>
</evidence>
<dbReference type="Pfam" id="PF13946">
    <property type="entry name" value="DUF4214"/>
    <property type="match status" value="1"/>
</dbReference>
<proteinExistence type="predicted"/>
<dbReference type="InterPro" id="IPR025282">
    <property type="entry name" value="DUF4214"/>
</dbReference>
<evidence type="ECO:0000313" key="2">
    <source>
        <dbReference type="EMBL" id="SKA65667.1"/>
    </source>
</evidence>
<protein>
    <recommendedName>
        <fullName evidence="1">DUF4214 domain-containing protein</fullName>
    </recommendedName>
</protein>
<reference evidence="2 3" key="1">
    <citation type="submission" date="2017-02" db="EMBL/GenBank/DDBJ databases">
        <authorList>
            <person name="Peterson S.W."/>
        </authorList>
    </citation>
    <scope>NUCLEOTIDE SEQUENCE [LARGE SCALE GENOMIC DNA]</scope>
    <source>
        <strain evidence="2 3">ATCC 35992</strain>
    </source>
</reference>
<dbReference type="Proteomes" id="UP000190814">
    <property type="component" value="Unassembled WGS sequence"/>
</dbReference>